<keyword evidence="1" id="KW-0812">Transmembrane</keyword>
<name>A0A0A9DQQ5_ARUDO</name>
<proteinExistence type="predicted"/>
<keyword evidence="1" id="KW-1133">Transmembrane helix</keyword>
<reference evidence="2" key="2">
    <citation type="journal article" date="2015" name="Data Brief">
        <title>Shoot transcriptome of the giant reed, Arundo donax.</title>
        <authorList>
            <person name="Barrero R.A."/>
            <person name="Guerrero F.D."/>
            <person name="Moolhuijzen P."/>
            <person name="Goolsby J.A."/>
            <person name="Tidwell J."/>
            <person name="Bellgard S.E."/>
            <person name="Bellgard M.I."/>
        </authorList>
    </citation>
    <scope>NUCLEOTIDE SEQUENCE</scope>
    <source>
        <tissue evidence="2">Shoot tissue taken approximately 20 cm above the soil surface</tissue>
    </source>
</reference>
<dbReference type="AlphaFoldDB" id="A0A0A9DQQ5"/>
<evidence type="ECO:0000256" key="1">
    <source>
        <dbReference type="SAM" id="Phobius"/>
    </source>
</evidence>
<evidence type="ECO:0000313" key="2">
    <source>
        <dbReference type="EMBL" id="JAD89023.1"/>
    </source>
</evidence>
<accession>A0A0A9DQQ5</accession>
<organism evidence="2">
    <name type="scientific">Arundo donax</name>
    <name type="common">Giant reed</name>
    <name type="synonym">Donax arundinaceus</name>
    <dbReference type="NCBI Taxonomy" id="35708"/>
    <lineage>
        <taxon>Eukaryota</taxon>
        <taxon>Viridiplantae</taxon>
        <taxon>Streptophyta</taxon>
        <taxon>Embryophyta</taxon>
        <taxon>Tracheophyta</taxon>
        <taxon>Spermatophyta</taxon>
        <taxon>Magnoliopsida</taxon>
        <taxon>Liliopsida</taxon>
        <taxon>Poales</taxon>
        <taxon>Poaceae</taxon>
        <taxon>PACMAD clade</taxon>
        <taxon>Arundinoideae</taxon>
        <taxon>Arundineae</taxon>
        <taxon>Arundo</taxon>
    </lineage>
</organism>
<sequence>MITAQTLQSISRAPRAFCNSNPISSICPKLSAEPRLLPTGLPLVLGSLFSINNVRTMVIFVIMRNRSGLVPTNTLVTVPPMSRPQFERTTRKATAMDAKKRLLSVADMALVISCGVKFKCSFRVSTDQPALSAWFDWLGGADLGLISISLLGWSLAAPSLLVFLLRVS</sequence>
<reference evidence="2" key="1">
    <citation type="submission" date="2014-09" db="EMBL/GenBank/DDBJ databases">
        <authorList>
            <person name="Magalhaes I.L.F."/>
            <person name="Oliveira U."/>
            <person name="Santos F.R."/>
            <person name="Vidigal T.H.D.A."/>
            <person name="Brescovit A.D."/>
            <person name="Santos A.J."/>
        </authorList>
    </citation>
    <scope>NUCLEOTIDE SEQUENCE</scope>
    <source>
        <tissue evidence="2">Shoot tissue taken approximately 20 cm above the soil surface</tissue>
    </source>
</reference>
<dbReference type="EMBL" id="GBRH01208872">
    <property type="protein sequence ID" value="JAD89023.1"/>
    <property type="molecule type" value="Transcribed_RNA"/>
</dbReference>
<feature type="transmembrane region" description="Helical" evidence="1">
    <location>
        <begin position="144"/>
        <end position="165"/>
    </location>
</feature>
<keyword evidence="1" id="KW-0472">Membrane</keyword>
<protein>
    <submittedName>
        <fullName evidence="2">Uncharacterized protein</fullName>
    </submittedName>
</protein>